<protein>
    <submittedName>
        <fullName evidence="3">Alpha/beta hydrolase</fullName>
    </submittedName>
</protein>
<keyword evidence="1 3" id="KW-0378">Hydrolase</keyword>
<dbReference type="PANTHER" id="PTHR48081:SF8">
    <property type="entry name" value="ALPHA_BETA HYDROLASE FOLD-3 DOMAIN-CONTAINING PROTEIN-RELATED"/>
    <property type="match status" value="1"/>
</dbReference>
<keyword evidence="4" id="KW-1185">Reference proteome</keyword>
<dbReference type="InterPro" id="IPR050300">
    <property type="entry name" value="GDXG_lipolytic_enzyme"/>
</dbReference>
<organism evidence="3 4">
    <name type="scientific">Nonomuraea rosea</name>
    <dbReference type="NCBI Taxonomy" id="638574"/>
    <lineage>
        <taxon>Bacteria</taxon>
        <taxon>Bacillati</taxon>
        <taxon>Actinomycetota</taxon>
        <taxon>Actinomycetes</taxon>
        <taxon>Streptosporangiales</taxon>
        <taxon>Streptosporangiaceae</taxon>
        <taxon>Nonomuraea</taxon>
    </lineage>
</organism>
<evidence type="ECO:0000256" key="1">
    <source>
        <dbReference type="ARBA" id="ARBA00022801"/>
    </source>
</evidence>
<dbReference type="InterPro" id="IPR013094">
    <property type="entry name" value="AB_hydrolase_3"/>
</dbReference>
<evidence type="ECO:0000259" key="2">
    <source>
        <dbReference type="Pfam" id="PF07859"/>
    </source>
</evidence>
<dbReference type="EMBL" id="BAABDQ010000002">
    <property type="protein sequence ID" value="GAA3532567.1"/>
    <property type="molecule type" value="Genomic_DNA"/>
</dbReference>
<reference evidence="4" key="1">
    <citation type="journal article" date="2019" name="Int. J. Syst. Evol. Microbiol.">
        <title>The Global Catalogue of Microorganisms (GCM) 10K type strain sequencing project: providing services to taxonomists for standard genome sequencing and annotation.</title>
        <authorList>
            <consortium name="The Broad Institute Genomics Platform"/>
            <consortium name="The Broad Institute Genome Sequencing Center for Infectious Disease"/>
            <person name="Wu L."/>
            <person name="Ma J."/>
        </authorList>
    </citation>
    <scope>NUCLEOTIDE SEQUENCE [LARGE SCALE GENOMIC DNA]</scope>
    <source>
        <strain evidence="4">JCM 17326</strain>
    </source>
</reference>
<evidence type="ECO:0000313" key="3">
    <source>
        <dbReference type="EMBL" id="GAA3532567.1"/>
    </source>
</evidence>
<gene>
    <name evidence="3" type="ORF">GCM10022419_009560</name>
</gene>
<dbReference type="Gene3D" id="3.40.50.1820">
    <property type="entry name" value="alpha/beta hydrolase"/>
    <property type="match status" value="1"/>
</dbReference>
<dbReference type="Pfam" id="PF07859">
    <property type="entry name" value="Abhydrolase_3"/>
    <property type="match status" value="1"/>
</dbReference>
<dbReference type="SUPFAM" id="SSF53474">
    <property type="entry name" value="alpha/beta-Hydrolases"/>
    <property type="match status" value="1"/>
</dbReference>
<name>A0ABP6VBG5_9ACTN</name>
<dbReference type="InterPro" id="IPR029058">
    <property type="entry name" value="AB_hydrolase_fold"/>
</dbReference>
<dbReference type="RefSeq" id="WP_345559037.1">
    <property type="nucleotide sequence ID" value="NZ_BAABDQ010000002.1"/>
</dbReference>
<dbReference type="PANTHER" id="PTHR48081">
    <property type="entry name" value="AB HYDROLASE SUPERFAMILY PROTEIN C4A8.06C"/>
    <property type="match status" value="1"/>
</dbReference>
<proteinExistence type="predicted"/>
<dbReference type="GO" id="GO:0016787">
    <property type="term" value="F:hydrolase activity"/>
    <property type="evidence" value="ECO:0007669"/>
    <property type="project" value="UniProtKB-KW"/>
</dbReference>
<dbReference type="Proteomes" id="UP001500630">
    <property type="component" value="Unassembled WGS sequence"/>
</dbReference>
<evidence type="ECO:0000313" key="4">
    <source>
        <dbReference type="Proteomes" id="UP001500630"/>
    </source>
</evidence>
<feature type="domain" description="Alpha/beta hydrolase fold-3" evidence="2">
    <location>
        <begin position="96"/>
        <end position="306"/>
    </location>
</feature>
<accession>A0ABP6VBG5</accession>
<comment type="caution">
    <text evidence="3">The sequence shown here is derived from an EMBL/GenBank/DDBJ whole genome shotgun (WGS) entry which is preliminary data.</text>
</comment>
<sequence length="329" mass="35455">MNLPTLHMTGLDPAELAETRAVNDRMEKLLDGQVPLHVEDDPVAARAFRRAGGGGFPALTTVPEATWRTVTTPDGGRLRLRAFLPPDGRAPEGVYLHLHGGGGVIGSADGQDPRLRDLAANCGVAVLSVAYRLAPEHPYPAANDDAEQAALWLVANSAAEFGTRRLLIGGESAGARLAVTTLLRLRDRHAVSPAGAFLAAQLSFGGYDLGHGTPSNRAAGDRNRLINRPILEWFRRTAFPGMSDDERLDPDISPLYADLHDLPFARFTVGTADPVLDDTLFMAARWTAAGNAAELVVAEQGWHGFTLHPTALARREVTAQEEFVRRWVA</sequence>